<reference evidence="1 2" key="1">
    <citation type="submission" date="2017-06" db="EMBL/GenBank/DDBJ databases">
        <authorList>
            <person name="Kim H.J."/>
            <person name="Triplett B.A."/>
        </authorList>
    </citation>
    <scope>NUCLEOTIDE SEQUENCE [LARGE SCALE GENOMIC DNA]</scope>
    <source>
        <strain evidence="1 2">DSM 14713</strain>
    </source>
</reference>
<sequence length="255" mass="28555">MGSDLTALLRQHGFAPVRAELWSKFVRHVLDIFQKAANDLRQPENWEAFKKKKGALGVPQARKRRKIIERVPIEDALTSELAQFVERARIALATGHFLRLNEVQFQAEALVQSKTRAGRHVRKIDFRVFALTGVDHLELAIEAKPLVTEGDIVGRYLADEGIGCFLKDEPYTEGPLGAMLAYTINNNGQSWQAKVRAAVSVYQPKVLQLEDAIVEGMQEPVTFSLHDRQALGLRPIALLHLELIFASDVQDAPES</sequence>
<evidence type="ECO:0000313" key="1">
    <source>
        <dbReference type="EMBL" id="ATB27447.1"/>
    </source>
</evidence>
<gene>
    <name evidence="1" type="ORF">MEBOL_000889</name>
</gene>
<dbReference type="AlphaFoldDB" id="A0A250I8I3"/>
<dbReference type="Proteomes" id="UP000217289">
    <property type="component" value="Chromosome"/>
</dbReference>
<organism evidence="1 2">
    <name type="scientific">Melittangium boletus DSM 14713</name>
    <dbReference type="NCBI Taxonomy" id="1294270"/>
    <lineage>
        <taxon>Bacteria</taxon>
        <taxon>Pseudomonadati</taxon>
        <taxon>Myxococcota</taxon>
        <taxon>Myxococcia</taxon>
        <taxon>Myxococcales</taxon>
        <taxon>Cystobacterineae</taxon>
        <taxon>Archangiaceae</taxon>
        <taxon>Melittangium</taxon>
    </lineage>
</organism>
<proteinExistence type="predicted"/>
<protein>
    <recommendedName>
        <fullName evidence="3">Restriction endonuclease</fullName>
    </recommendedName>
</protein>
<keyword evidence="2" id="KW-1185">Reference proteome</keyword>
<accession>A0A250I8I3</accession>
<dbReference type="EMBL" id="CP022163">
    <property type="protein sequence ID" value="ATB27447.1"/>
    <property type="molecule type" value="Genomic_DNA"/>
</dbReference>
<evidence type="ECO:0008006" key="3">
    <source>
        <dbReference type="Google" id="ProtNLM"/>
    </source>
</evidence>
<evidence type="ECO:0000313" key="2">
    <source>
        <dbReference type="Proteomes" id="UP000217289"/>
    </source>
</evidence>
<name>A0A250I8I3_9BACT</name>
<dbReference type="KEGG" id="mbd:MEBOL_000889"/>